<gene>
    <name evidence="3" type="ORF">PSON_ATCC_30995.1.T1280135</name>
</gene>
<feature type="coiled-coil region" evidence="1">
    <location>
        <begin position="71"/>
        <end position="110"/>
    </location>
</feature>
<keyword evidence="1" id="KW-0175">Coiled coil</keyword>
<dbReference type="Proteomes" id="UP000692954">
    <property type="component" value="Unassembled WGS sequence"/>
</dbReference>
<accession>A0A8S1R0I2</accession>
<evidence type="ECO:0000313" key="3">
    <source>
        <dbReference type="EMBL" id="CAD8120883.1"/>
    </source>
</evidence>
<feature type="region of interest" description="Disordered" evidence="2">
    <location>
        <begin position="161"/>
        <end position="278"/>
    </location>
</feature>
<protein>
    <submittedName>
        <fullName evidence="3">Uncharacterized protein</fullName>
    </submittedName>
</protein>
<evidence type="ECO:0000313" key="4">
    <source>
        <dbReference type="Proteomes" id="UP000692954"/>
    </source>
</evidence>
<evidence type="ECO:0000256" key="2">
    <source>
        <dbReference type="SAM" id="MobiDB-lite"/>
    </source>
</evidence>
<proteinExistence type="predicted"/>
<organism evidence="3 4">
    <name type="scientific">Paramecium sonneborni</name>
    <dbReference type="NCBI Taxonomy" id="65129"/>
    <lineage>
        <taxon>Eukaryota</taxon>
        <taxon>Sar</taxon>
        <taxon>Alveolata</taxon>
        <taxon>Ciliophora</taxon>
        <taxon>Intramacronucleata</taxon>
        <taxon>Oligohymenophorea</taxon>
        <taxon>Peniculida</taxon>
        <taxon>Parameciidae</taxon>
        <taxon>Paramecium</taxon>
    </lineage>
</organism>
<sequence>MQSAYISTKSIKHHYSIQQLRAPKTSLSTIYSVPCMNCENLIPINEIDNHTMKCLSVSKNVTAVLKSNKLLDEINFKISKLRESILQLNKKESQQDNIKYLNRADEMSEQILTIQNINSIELRKLQDLNQELKTITESYRGSLAIALYLERLHSLALQKQTQLEKDMRTPRIDTQKYNLINSKNNDYNSQSNNNPLNNYNSQSNFNSYNTNSQSNLNVYNTNSNLQSNNNSQNNYNLQNNYNSQNNYGSVQSVRQHQQSEYNRSSQLPPPSQFQSPLLGRPTVITKFSGSQDRNGLNDMKSEILTKISTSQFDESEMNQMESDVNISNQYNQQQRIFYSKCLAQKTKLPNTHPSQKIPLCILHKEMIQRKIPNGIWDKFIMDALNNPHQYLDMNKVQNTQGFKNQLRSMTQEHQFKQRIHNI</sequence>
<reference evidence="3" key="1">
    <citation type="submission" date="2021-01" db="EMBL/GenBank/DDBJ databases">
        <authorList>
            <consortium name="Genoscope - CEA"/>
            <person name="William W."/>
        </authorList>
    </citation>
    <scope>NUCLEOTIDE SEQUENCE</scope>
</reference>
<dbReference type="EMBL" id="CAJJDN010000128">
    <property type="protein sequence ID" value="CAD8120883.1"/>
    <property type="molecule type" value="Genomic_DNA"/>
</dbReference>
<dbReference type="OrthoDB" id="298209at2759"/>
<dbReference type="AlphaFoldDB" id="A0A8S1R0I2"/>
<comment type="caution">
    <text evidence="3">The sequence shown here is derived from an EMBL/GenBank/DDBJ whole genome shotgun (WGS) entry which is preliminary data.</text>
</comment>
<keyword evidence="4" id="KW-1185">Reference proteome</keyword>
<name>A0A8S1R0I2_9CILI</name>
<feature type="compositionally biased region" description="Basic and acidic residues" evidence="2">
    <location>
        <begin position="162"/>
        <end position="174"/>
    </location>
</feature>
<feature type="compositionally biased region" description="Low complexity" evidence="2">
    <location>
        <begin position="181"/>
        <end position="247"/>
    </location>
</feature>
<evidence type="ECO:0000256" key="1">
    <source>
        <dbReference type="SAM" id="Coils"/>
    </source>
</evidence>
<feature type="compositionally biased region" description="Polar residues" evidence="2">
    <location>
        <begin position="248"/>
        <end position="263"/>
    </location>
</feature>